<evidence type="ECO:0000259" key="16">
    <source>
        <dbReference type="Pfam" id="PF02837"/>
    </source>
</evidence>
<dbReference type="Pfam" id="PF00703">
    <property type="entry name" value="Glyco_hydro_2"/>
    <property type="match status" value="1"/>
</dbReference>
<dbReference type="GO" id="GO:0019391">
    <property type="term" value="P:glucuronoside catabolic process"/>
    <property type="evidence" value="ECO:0007669"/>
    <property type="project" value="TreeGrafter"/>
</dbReference>
<dbReference type="Pfam" id="PF02837">
    <property type="entry name" value="Glyco_hydro_2_N"/>
    <property type="match status" value="1"/>
</dbReference>
<evidence type="ECO:0000256" key="1">
    <source>
        <dbReference type="ARBA" id="ARBA00003025"/>
    </source>
</evidence>
<reference evidence="17 18" key="1">
    <citation type="journal article" date="2017" name="Nat. Ecol. Evol.">
        <title>Scallop genome provides insights into evolution of bilaterian karyotype and development.</title>
        <authorList>
            <person name="Wang S."/>
            <person name="Zhang J."/>
            <person name="Jiao W."/>
            <person name="Li J."/>
            <person name="Xun X."/>
            <person name="Sun Y."/>
            <person name="Guo X."/>
            <person name="Huan P."/>
            <person name="Dong B."/>
            <person name="Zhang L."/>
            <person name="Hu X."/>
            <person name="Sun X."/>
            <person name="Wang J."/>
            <person name="Zhao C."/>
            <person name="Wang Y."/>
            <person name="Wang D."/>
            <person name="Huang X."/>
            <person name="Wang R."/>
            <person name="Lv J."/>
            <person name="Li Y."/>
            <person name="Zhang Z."/>
            <person name="Liu B."/>
            <person name="Lu W."/>
            <person name="Hui Y."/>
            <person name="Liang J."/>
            <person name="Zhou Z."/>
            <person name="Hou R."/>
            <person name="Li X."/>
            <person name="Liu Y."/>
            <person name="Li H."/>
            <person name="Ning X."/>
            <person name="Lin Y."/>
            <person name="Zhao L."/>
            <person name="Xing Q."/>
            <person name="Dou J."/>
            <person name="Li Y."/>
            <person name="Mao J."/>
            <person name="Guo H."/>
            <person name="Dou H."/>
            <person name="Li T."/>
            <person name="Mu C."/>
            <person name="Jiang W."/>
            <person name="Fu Q."/>
            <person name="Fu X."/>
            <person name="Miao Y."/>
            <person name="Liu J."/>
            <person name="Yu Q."/>
            <person name="Li R."/>
            <person name="Liao H."/>
            <person name="Li X."/>
            <person name="Kong Y."/>
            <person name="Jiang Z."/>
            <person name="Chourrout D."/>
            <person name="Li R."/>
            <person name="Bao Z."/>
        </authorList>
    </citation>
    <scope>NUCLEOTIDE SEQUENCE [LARGE SCALE GENOMIC DNA]</scope>
    <source>
        <strain evidence="17 18">PY_sf001</strain>
    </source>
</reference>
<dbReference type="InterPro" id="IPR006101">
    <property type="entry name" value="Glyco_hydro_2"/>
</dbReference>
<dbReference type="PANTHER" id="PTHR10066:SF67">
    <property type="entry name" value="BETA-GLUCURONIDASE"/>
    <property type="match status" value="1"/>
</dbReference>
<dbReference type="GO" id="GO:0030246">
    <property type="term" value="F:carbohydrate binding"/>
    <property type="evidence" value="ECO:0007669"/>
    <property type="project" value="TreeGrafter"/>
</dbReference>
<dbReference type="FunFam" id="2.60.40.10:FF:000628">
    <property type="entry name" value="Beta-glucuronidase"/>
    <property type="match status" value="1"/>
</dbReference>
<dbReference type="InterPro" id="IPR006103">
    <property type="entry name" value="Glyco_hydro_2_cat"/>
</dbReference>
<dbReference type="STRING" id="6573.A0A210PUW7"/>
<accession>A0A210PUW7</accession>
<dbReference type="SUPFAM" id="SSF51445">
    <property type="entry name" value="(Trans)glycosidases"/>
    <property type="match status" value="1"/>
</dbReference>
<sequence length="640" mass="74267">MNHYRLVGLLLHVSCFYTCTCLGPFGMMYPKDSESRTVKLLDGMWNFRVDDSSNRNRGFEEKWYSVPLRQTGEVIPMPVPSSYNDITQEKRIRDFVGWAWYDREFFLPQDWTSKRVVLRVDSAHYNAIVWVNSVELVRHEGGHLPFEGEITRWDIPIVLGGNNRLTIAINNTLSPTTLPPGTIQYQHDINRYPEGYFVQNLQMDFFNYAGLHRHIQLYTTPKTYVQDVIIATTLQGLNGLVKYTVSTSGQPGNVQLAVEIIDRDGRVVGHSNQFQDTITVGDGHFWWPYTMNSSSPGYLYTFEMNLTLLSSGVSDVYRQQFGIREVKVTDKQLLINDRPFYCHGVAKHEDSDIRGKGLDFALIAKDFNLLKWLGANCFRTSHYPYAEEIMDMADQQGIVVINESPGVGIRKANNFGNLSLAHHLKVMDEMYRRDKNRPAVILWSVANEPDTTHDNSIYYFKTLLSHVRFIDSTRPVTFVANSDFSSEKVAQYTDIICLNHYNAWYQDCSHTELIQRQLTYDLRQWYAKFRKPIMITEYGADTIEGFHQDPSIVFTEEFQVEFMTEYHKTFDNLRHEFLVGEMVWNFADFMTAQGITRAFGNRKGIFTRQRRPKTSAHLLRSRYQAMINNTSTVRNRHTGR</sequence>
<evidence type="ECO:0000259" key="15">
    <source>
        <dbReference type="Pfam" id="PF02836"/>
    </source>
</evidence>
<name>A0A210PUW7_MIZYE</name>
<dbReference type="InterPro" id="IPR013783">
    <property type="entry name" value="Ig-like_fold"/>
</dbReference>
<dbReference type="GO" id="GO:0004566">
    <property type="term" value="F:beta-glucuronidase activity"/>
    <property type="evidence" value="ECO:0007669"/>
    <property type="project" value="UniProtKB-EC"/>
</dbReference>
<dbReference type="SUPFAM" id="SSF49785">
    <property type="entry name" value="Galactose-binding domain-like"/>
    <property type="match status" value="1"/>
</dbReference>
<evidence type="ECO:0000256" key="7">
    <source>
        <dbReference type="ARBA" id="ARBA00022729"/>
    </source>
</evidence>
<dbReference type="EMBL" id="NEDP02005477">
    <property type="protein sequence ID" value="OWF40254.1"/>
    <property type="molecule type" value="Genomic_DNA"/>
</dbReference>
<dbReference type="InterPro" id="IPR023230">
    <property type="entry name" value="Glyco_hydro_2_CS"/>
</dbReference>
<dbReference type="Gene3D" id="3.20.20.80">
    <property type="entry name" value="Glycosidases"/>
    <property type="match status" value="1"/>
</dbReference>
<dbReference type="SUPFAM" id="SSF49303">
    <property type="entry name" value="beta-Galactosidase/glucuronidase domain"/>
    <property type="match status" value="1"/>
</dbReference>
<dbReference type="PRINTS" id="PR00132">
    <property type="entry name" value="GLHYDRLASE2"/>
</dbReference>
<feature type="signal peptide" evidence="13">
    <location>
        <begin position="1"/>
        <end position="21"/>
    </location>
</feature>
<comment type="similarity">
    <text evidence="3 12">Belongs to the glycosyl hydrolase 2 family.</text>
</comment>
<evidence type="ECO:0000256" key="10">
    <source>
        <dbReference type="ARBA" id="ARBA00023228"/>
    </source>
</evidence>
<feature type="domain" description="Glycoside hydrolase family 2 catalytic" evidence="15">
    <location>
        <begin position="326"/>
        <end position="626"/>
    </location>
</feature>
<keyword evidence="11 12" id="KW-0326">Glycosidase</keyword>
<comment type="catalytic activity">
    <reaction evidence="12">
        <text>a beta-D-glucuronoside + H2O = D-glucuronate + an alcohol</text>
        <dbReference type="Rhea" id="RHEA:17633"/>
        <dbReference type="ChEBI" id="CHEBI:15377"/>
        <dbReference type="ChEBI" id="CHEBI:30879"/>
        <dbReference type="ChEBI" id="CHEBI:58720"/>
        <dbReference type="ChEBI" id="CHEBI:83411"/>
        <dbReference type="EC" id="3.2.1.31"/>
    </reaction>
</comment>
<evidence type="ECO:0000259" key="14">
    <source>
        <dbReference type="Pfam" id="PF00703"/>
    </source>
</evidence>
<comment type="activity regulation">
    <text evidence="12">Inhibited by L-aspartic acid.</text>
</comment>
<evidence type="ECO:0000256" key="5">
    <source>
        <dbReference type="ARBA" id="ARBA00012761"/>
    </source>
</evidence>
<dbReference type="InterPro" id="IPR006102">
    <property type="entry name" value="Ig-like_GH2"/>
</dbReference>
<dbReference type="InterPro" id="IPR036156">
    <property type="entry name" value="Beta-gal/glucu_dom_sf"/>
</dbReference>
<proteinExistence type="inferred from homology"/>
<dbReference type="PROSITE" id="PS00719">
    <property type="entry name" value="GLYCOSYL_HYDROL_F2_1"/>
    <property type="match status" value="1"/>
</dbReference>
<dbReference type="InterPro" id="IPR017853">
    <property type="entry name" value="GH"/>
</dbReference>
<dbReference type="AlphaFoldDB" id="A0A210PUW7"/>
<evidence type="ECO:0000256" key="12">
    <source>
        <dbReference type="RuleBase" id="RU361154"/>
    </source>
</evidence>
<comment type="function">
    <text evidence="1 12">Plays an important role in the degradation of dermatan and keratan sulfates.</text>
</comment>
<evidence type="ECO:0000256" key="4">
    <source>
        <dbReference type="ARBA" id="ARBA00011881"/>
    </source>
</evidence>
<protein>
    <recommendedName>
        <fullName evidence="6 12">Beta-glucuronidase</fullName>
        <ecNumber evidence="5 12">3.2.1.31</ecNumber>
    </recommendedName>
</protein>
<dbReference type="Gene3D" id="2.60.120.260">
    <property type="entry name" value="Galactose-binding domain-like"/>
    <property type="match status" value="1"/>
</dbReference>
<dbReference type="GO" id="GO:0005975">
    <property type="term" value="P:carbohydrate metabolic process"/>
    <property type="evidence" value="ECO:0007669"/>
    <property type="project" value="InterPro"/>
</dbReference>
<dbReference type="InterPro" id="IPR023232">
    <property type="entry name" value="Glyco_hydro_2_AS"/>
</dbReference>
<dbReference type="InterPro" id="IPR006104">
    <property type="entry name" value="Glyco_hydro_2_N"/>
</dbReference>
<evidence type="ECO:0000256" key="2">
    <source>
        <dbReference type="ARBA" id="ARBA00004371"/>
    </source>
</evidence>
<feature type="domain" description="Glycoside hydrolase family 2 immunoglobulin-like beta-sandwich" evidence="14">
    <location>
        <begin position="223"/>
        <end position="324"/>
    </location>
</feature>
<evidence type="ECO:0000256" key="3">
    <source>
        <dbReference type="ARBA" id="ARBA00007401"/>
    </source>
</evidence>
<dbReference type="FunFam" id="3.20.20.80:FF:000029">
    <property type="entry name" value="Beta-glucuronidase"/>
    <property type="match status" value="1"/>
</dbReference>
<comment type="caution">
    <text evidence="17">The sequence shown here is derived from an EMBL/GenBank/DDBJ whole genome shotgun (WGS) entry which is preliminary data.</text>
</comment>
<keyword evidence="9" id="KW-0325">Glycoprotein</keyword>
<gene>
    <name evidence="17" type="ORF">KP79_PYT16778</name>
</gene>
<dbReference type="Pfam" id="PF02836">
    <property type="entry name" value="Glyco_hydro_2_C"/>
    <property type="match status" value="1"/>
</dbReference>
<dbReference type="InterPro" id="IPR008979">
    <property type="entry name" value="Galactose-bd-like_sf"/>
</dbReference>
<comment type="subcellular location">
    <subcellularLocation>
        <location evidence="2">Lysosome</location>
    </subcellularLocation>
</comment>
<evidence type="ECO:0000256" key="13">
    <source>
        <dbReference type="SAM" id="SignalP"/>
    </source>
</evidence>
<dbReference type="FunFam" id="2.60.120.260:FF:000027">
    <property type="entry name" value="Beta-glucuronidase"/>
    <property type="match status" value="1"/>
</dbReference>
<comment type="subunit">
    <text evidence="4 12">Homotetramer.</text>
</comment>
<evidence type="ECO:0000313" key="17">
    <source>
        <dbReference type="EMBL" id="OWF40254.1"/>
    </source>
</evidence>
<dbReference type="Gene3D" id="2.60.40.10">
    <property type="entry name" value="Immunoglobulins"/>
    <property type="match status" value="1"/>
</dbReference>
<dbReference type="EC" id="3.2.1.31" evidence="5 12"/>
<keyword evidence="10 12" id="KW-0458">Lysosome</keyword>
<feature type="chain" id="PRO_5012442572" description="Beta-glucuronidase" evidence="13">
    <location>
        <begin position="22"/>
        <end position="640"/>
    </location>
</feature>
<evidence type="ECO:0000256" key="9">
    <source>
        <dbReference type="ARBA" id="ARBA00023180"/>
    </source>
</evidence>
<organism evidence="17 18">
    <name type="scientific">Mizuhopecten yessoensis</name>
    <name type="common">Japanese scallop</name>
    <name type="synonym">Patinopecten yessoensis</name>
    <dbReference type="NCBI Taxonomy" id="6573"/>
    <lineage>
        <taxon>Eukaryota</taxon>
        <taxon>Metazoa</taxon>
        <taxon>Spiralia</taxon>
        <taxon>Lophotrochozoa</taxon>
        <taxon>Mollusca</taxon>
        <taxon>Bivalvia</taxon>
        <taxon>Autobranchia</taxon>
        <taxon>Pteriomorphia</taxon>
        <taxon>Pectinida</taxon>
        <taxon>Pectinoidea</taxon>
        <taxon>Pectinidae</taxon>
        <taxon>Mizuhopecten</taxon>
    </lineage>
</organism>
<dbReference type="GO" id="GO:0005764">
    <property type="term" value="C:lysosome"/>
    <property type="evidence" value="ECO:0007669"/>
    <property type="project" value="UniProtKB-SubCell"/>
</dbReference>
<dbReference type="NCBIfam" id="NF007538">
    <property type="entry name" value="PRK10150.1"/>
    <property type="match status" value="1"/>
</dbReference>
<evidence type="ECO:0000313" key="18">
    <source>
        <dbReference type="Proteomes" id="UP000242188"/>
    </source>
</evidence>
<keyword evidence="8 12" id="KW-0378">Hydrolase</keyword>
<evidence type="ECO:0000256" key="6">
    <source>
        <dbReference type="ARBA" id="ARBA00016205"/>
    </source>
</evidence>
<dbReference type="PROSITE" id="PS00608">
    <property type="entry name" value="GLYCOSYL_HYDROL_F2_2"/>
    <property type="match status" value="1"/>
</dbReference>
<evidence type="ECO:0000256" key="8">
    <source>
        <dbReference type="ARBA" id="ARBA00022801"/>
    </source>
</evidence>
<dbReference type="Proteomes" id="UP000242188">
    <property type="component" value="Unassembled WGS sequence"/>
</dbReference>
<feature type="domain" description="Glycosyl hydrolases family 2 sugar binding" evidence="16">
    <location>
        <begin position="39"/>
        <end position="221"/>
    </location>
</feature>
<dbReference type="GO" id="GO:0005615">
    <property type="term" value="C:extracellular space"/>
    <property type="evidence" value="ECO:0007669"/>
    <property type="project" value="TreeGrafter"/>
</dbReference>
<dbReference type="PANTHER" id="PTHR10066">
    <property type="entry name" value="BETA-GLUCURONIDASE"/>
    <property type="match status" value="1"/>
</dbReference>
<dbReference type="OrthoDB" id="408532at2759"/>
<keyword evidence="18" id="KW-1185">Reference proteome</keyword>
<keyword evidence="7 13" id="KW-0732">Signal</keyword>
<evidence type="ECO:0000256" key="11">
    <source>
        <dbReference type="ARBA" id="ARBA00023295"/>
    </source>
</evidence>